<dbReference type="Pfam" id="PF23230">
    <property type="entry name" value="zf-C2H2_13"/>
    <property type="match status" value="1"/>
</dbReference>
<accession>A0A7S1XK79</accession>
<evidence type="ECO:0000256" key="2">
    <source>
        <dbReference type="SAM" id="MobiDB-lite"/>
    </source>
</evidence>
<organism evidence="4">
    <name type="scientific">Phaeomonas parva</name>
    <dbReference type="NCBI Taxonomy" id="124430"/>
    <lineage>
        <taxon>Eukaryota</taxon>
        <taxon>Sar</taxon>
        <taxon>Stramenopiles</taxon>
        <taxon>Ochrophyta</taxon>
        <taxon>Pinguiophyceae</taxon>
        <taxon>Pinguiochrysidales</taxon>
        <taxon>Pinguiochrysidaceae</taxon>
        <taxon>Phaeomonas</taxon>
    </lineage>
</organism>
<dbReference type="SMART" id="SM00355">
    <property type="entry name" value="ZnF_C2H2"/>
    <property type="match status" value="4"/>
</dbReference>
<dbReference type="EMBL" id="HBGJ01004747">
    <property type="protein sequence ID" value="CAD9244498.1"/>
    <property type="molecule type" value="Transcribed_RNA"/>
</dbReference>
<dbReference type="PROSITE" id="PS50089">
    <property type="entry name" value="ZF_RING_2"/>
    <property type="match status" value="1"/>
</dbReference>
<dbReference type="GO" id="GO:0016567">
    <property type="term" value="P:protein ubiquitination"/>
    <property type="evidence" value="ECO:0007669"/>
    <property type="project" value="TreeGrafter"/>
</dbReference>
<feature type="compositionally biased region" description="Gly residues" evidence="2">
    <location>
        <begin position="305"/>
        <end position="314"/>
    </location>
</feature>
<dbReference type="GO" id="GO:0061630">
    <property type="term" value="F:ubiquitin protein ligase activity"/>
    <property type="evidence" value="ECO:0007669"/>
    <property type="project" value="InterPro"/>
</dbReference>
<gene>
    <name evidence="4" type="ORF">PPAR1163_LOCUS2846</name>
</gene>
<evidence type="ECO:0000259" key="3">
    <source>
        <dbReference type="PROSITE" id="PS50089"/>
    </source>
</evidence>
<dbReference type="PANTHER" id="PTHR22938:SF0">
    <property type="entry name" value="E3 UBIQUITIN-PROTEIN LIGASE ZNF598"/>
    <property type="match status" value="1"/>
</dbReference>
<keyword evidence="1" id="KW-0479">Metal-binding</keyword>
<dbReference type="InterPro" id="IPR044288">
    <property type="entry name" value="ZNF598/HEL2"/>
</dbReference>
<reference evidence="4" key="1">
    <citation type="submission" date="2021-01" db="EMBL/GenBank/DDBJ databases">
        <authorList>
            <person name="Corre E."/>
            <person name="Pelletier E."/>
            <person name="Niang G."/>
            <person name="Scheremetjew M."/>
            <person name="Finn R."/>
            <person name="Kale V."/>
            <person name="Holt S."/>
            <person name="Cochrane G."/>
            <person name="Meng A."/>
            <person name="Brown T."/>
            <person name="Cohen L."/>
        </authorList>
    </citation>
    <scope>NUCLEOTIDE SEQUENCE</scope>
    <source>
        <strain evidence="4">CCMP2877</strain>
    </source>
</reference>
<dbReference type="GO" id="GO:0008270">
    <property type="term" value="F:zinc ion binding"/>
    <property type="evidence" value="ECO:0007669"/>
    <property type="project" value="UniProtKB-KW"/>
</dbReference>
<proteinExistence type="predicted"/>
<feature type="domain" description="RING-type" evidence="3">
    <location>
        <begin position="18"/>
        <end position="62"/>
    </location>
</feature>
<dbReference type="PANTHER" id="PTHR22938">
    <property type="entry name" value="ZINC FINGER PROTEIN 598"/>
    <property type="match status" value="1"/>
</dbReference>
<evidence type="ECO:0000313" key="4">
    <source>
        <dbReference type="EMBL" id="CAD9244498.1"/>
    </source>
</evidence>
<feature type="region of interest" description="Disordered" evidence="2">
    <location>
        <begin position="439"/>
        <end position="496"/>
    </location>
</feature>
<dbReference type="GO" id="GO:0072344">
    <property type="term" value="P:rescue of stalled ribosome"/>
    <property type="evidence" value="ECO:0007669"/>
    <property type="project" value="InterPro"/>
</dbReference>
<dbReference type="PROSITE" id="PS00028">
    <property type="entry name" value="ZINC_FINGER_C2H2_1"/>
    <property type="match status" value="1"/>
</dbReference>
<protein>
    <recommendedName>
        <fullName evidence="3">RING-type domain-containing protein</fullName>
    </recommendedName>
</protein>
<dbReference type="InterPro" id="IPR013087">
    <property type="entry name" value="Znf_C2H2_type"/>
</dbReference>
<keyword evidence="1" id="KW-0862">Zinc</keyword>
<dbReference type="AlphaFoldDB" id="A0A7S1XK79"/>
<sequence length="496" mass="54811">MADIAEDDGGDYESNTMCFLCCEEMGPSRLAAVGACNHRGACAVCYYRLRKLMNDSNCVFCKQDLEQVMCVDPADERRFEEFSIWGDNAGPDHAYEEKSRMFFPKPYYESEILKLEKAICWVPDCPRGQKPFRNAKELEKHTEAEHGLSFCHICMKHKKSFLAEMPLFTPEGFMQHLKQGDPASGFEGHPKCEFCRKSFYDPSSLFQHLTREHYSCHICTRRDPQRPVKYFRNYKALEKHFEGEHFLCREPDCLAKKFVVFESDLELREHAAREHPLSALAARRQLRVEINFNARGGEEERKDGGGAGGGGAGANAGNEWVYEPGGSTIEDVREIEEGARARAAAAHSAELDNDQAFPELGGGSGGRRHAAASARRGNNFINAVTPYQNTPALAAYRAGREGAGQREQQEAAAAARTGGAIASAGGAGGFVNTAFRPQRGAGWGNRAAGAKASQQQQPGTFEDLYPALPKSSRRKKKSVAERAGLARARNKSKPKV</sequence>
<dbReference type="InterPro" id="IPR001841">
    <property type="entry name" value="Znf_RING"/>
</dbReference>
<name>A0A7S1XK79_9STRA</name>
<dbReference type="GO" id="GO:0043022">
    <property type="term" value="F:ribosome binding"/>
    <property type="evidence" value="ECO:0007669"/>
    <property type="project" value="TreeGrafter"/>
</dbReference>
<feature type="region of interest" description="Disordered" evidence="2">
    <location>
        <begin position="297"/>
        <end position="321"/>
    </location>
</feature>
<keyword evidence="1" id="KW-0863">Zinc-finger</keyword>
<evidence type="ECO:0000256" key="1">
    <source>
        <dbReference type="PROSITE-ProRule" id="PRU00175"/>
    </source>
</evidence>
<dbReference type="InterPro" id="IPR056437">
    <property type="entry name" value="Znf-C2H2_ZNF598/HEL2"/>
</dbReference>